<gene>
    <name evidence="1" type="ORF">DPMN_136593</name>
</gene>
<protein>
    <submittedName>
        <fullName evidence="1">Uncharacterized protein</fullName>
    </submittedName>
</protein>
<dbReference type="AlphaFoldDB" id="A0A9D4G059"/>
<keyword evidence="2" id="KW-1185">Reference proteome</keyword>
<accession>A0A9D4G059</accession>
<proteinExistence type="predicted"/>
<dbReference type="EMBL" id="JAIWYP010000006">
    <property type="protein sequence ID" value="KAH3808240.1"/>
    <property type="molecule type" value="Genomic_DNA"/>
</dbReference>
<organism evidence="1 2">
    <name type="scientific">Dreissena polymorpha</name>
    <name type="common">Zebra mussel</name>
    <name type="synonym">Mytilus polymorpha</name>
    <dbReference type="NCBI Taxonomy" id="45954"/>
    <lineage>
        <taxon>Eukaryota</taxon>
        <taxon>Metazoa</taxon>
        <taxon>Spiralia</taxon>
        <taxon>Lophotrochozoa</taxon>
        <taxon>Mollusca</taxon>
        <taxon>Bivalvia</taxon>
        <taxon>Autobranchia</taxon>
        <taxon>Heteroconchia</taxon>
        <taxon>Euheterodonta</taxon>
        <taxon>Imparidentia</taxon>
        <taxon>Neoheterodontei</taxon>
        <taxon>Myida</taxon>
        <taxon>Dreissenoidea</taxon>
        <taxon>Dreissenidae</taxon>
        <taxon>Dreissena</taxon>
    </lineage>
</organism>
<reference evidence="1" key="1">
    <citation type="journal article" date="2019" name="bioRxiv">
        <title>The Genome of the Zebra Mussel, Dreissena polymorpha: A Resource for Invasive Species Research.</title>
        <authorList>
            <person name="McCartney M.A."/>
            <person name="Auch B."/>
            <person name="Kono T."/>
            <person name="Mallez S."/>
            <person name="Zhang Y."/>
            <person name="Obille A."/>
            <person name="Becker A."/>
            <person name="Abrahante J.E."/>
            <person name="Garbe J."/>
            <person name="Badalamenti J.P."/>
            <person name="Herman A."/>
            <person name="Mangelson H."/>
            <person name="Liachko I."/>
            <person name="Sullivan S."/>
            <person name="Sone E.D."/>
            <person name="Koren S."/>
            <person name="Silverstein K.A.T."/>
            <person name="Beckman K.B."/>
            <person name="Gohl D.M."/>
        </authorList>
    </citation>
    <scope>NUCLEOTIDE SEQUENCE</scope>
    <source>
        <strain evidence="1">Duluth1</strain>
        <tissue evidence="1">Whole animal</tissue>
    </source>
</reference>
<dbReference type="Proteomes" id="UP000828390">
    <property type="component" value="Unassembled WGS sequence"/>
</dbReference>
<comment type="caution">
    <text evidence="1">The sequence shown here is derived from an EMBL/GenBank/DDBJ whole genome shotgun (WGS) entry which is preliminary data.</text>
</comment>
<evidence type="ECO:0000313" key="2">
    <source>
        <dbReference type="Proteomes" id="UP000828390"/>
    </source>
</evidence>
<name>A0A9D4G059_DREPO</name>
<evidence type="ECO:0000313" key="1">
    <source>
        <dbReference type="EMBL" id="KAH3808240.1"/>
    </source>
</evidence>
<reference evidence="1" key="2">
    <citation type="submission" date="2020-11" db="EMBL/GenBank/DDBJ databases">
        <authorList>
            <person name="McCartney M.A."/>
            <person name="Auch B."/>
            <person name="Kono T."/>
            <person name="Mallez S."/>
            <person name="Becker A."/>
            <person name="Gohl D.M."/>
            <person name="Silverstein K.A.T."/>
            <person name="Koren S."/>
            <person name="Bechman K.B."/>
            <person name="Herman A."/>
            <person name="Abrahante J.E."/>
            <person name="Garbe J."/>
        </authorList>
    </citation>
    <scope>NUCLEOTIDE SEQUENCE</scope>
    <source>
        <strain evidence="1">Duluth1</strain>
        <tissue evidence="1">Whole animal</tissue>
    </source>
</reference>
<sequence length="76" mass="9162">MRKKKQKCDRKRTTSRVITNFAEEEKELIIDFLQQNPIIYSKKLTGYKDAEAKDRLWVKDETQPSELKTWYESMCT</sequence>